<organism evidence="3 4">
    <name type="scientific">Colocasia esculenta</name>
    <name type="common">Wild taro</name>
    <name type="synonym">Arum esculentum</name>
    <dbReference type="NCBI Taxonomy" id="4460"/>
    <lineage>
        <taxon>Eukaryota</taxon>
        <taxon>Viridiplantae</taxon>
        <taxon>Streptophyta</taxon>
        <taxon>Embryophyta</taxon>
        <taxon>Tracheophyta</taxon>
        <taxon>Spermatophyta</taxon>
        <taxon>Magnoliopsida</taxon>
        <taxon>Liliopsida</taxon>
        <taxon>Araceae</taxon>
        <taxon>Aroideae</taxon>
        <taxon>Colocasieae</taxon>
        <taxon>Colocasia</taxon>
    </lineage>
</organism>
<evidence type="ECO:0000313" key="3">
    <source>
        <dbReference type="EMBL" id="MQL76524.1"/>
    </source>
</evidence>
<sequence>MPSKSYARALVDAPLFALVSVAVHPPAFTDLGEPEVFFSSDEIAATLKPLQFAIVAKTPYRRPLFQEIKQLLQQHLNLGHDFIIAAMNNRHLLLQCTSEDDYLRLLLHEQLLVKGNIGRVLQVALRTSQITNATTAYACVELDLLNERPSRIWIGMGSAASSCHRSQISTSKVNVAGIAPTAVVPDLPSRQRWMPKKISVRNVELSFLRSGIDEGLVTEGLPEAAPMGSPDLAAGRAGAAEPPCVWASSPSSQGNSDLAGDPAVRGDHSSSGVQNPPRPSPNGSPAGAGQQ</sequence>
<feature type="domain" description="DUF4283" evidence="2">
    <location>
        <begin position="50"/>
        <end position="115"/>
    </location>
</feature>
<dbReference type="Proteomes" id="UP000652761">
    <property type="component" value="Unassembled WGS sequence"/>
</dbReference>
<evidence type="ECO:0000259" key="2">
    <source>
        <dbReference type="Pfam" id="PF14111"/>
    </source>
</evidence>
<name>A0A843U4D7_COLES</name>
<dbReference type="InterPro" id="IPR025558">
    <property type="entry name" value="DUF4283"/>
</dbReference>
<dbReference type="Pfam" id="PF14111">
    <property type="entry name" value="DUF4283"/>
    <property type="match status" value="1"/>
</dbReference>
<proteinExistence type="predicted"/>
<keyword evidence="4" id="KW-1185">Reference proteome</keyword>
<accession>A0A843U4D7</accession>
<evidence type="ECO:0000256" key="1">
    <source>
        <dbReference type="SAM" id="MobiDB-lite"/>
    </source>
</evidence>
<reference evidence="3" key="1">
    <citation type="submission" date="2017-07" db="EMBL/GenBank/DDBJ databases">
        <title>Taro Niue Genome Assembly and Annotation.</title>
        <authorList>
            <person name="Atibalentja N."/>
            <person name="Keating K."/>
            <person name="Fields C.J."/>
        </authorList>
    </citation>
    <scope>NUCLEOTIDE SEQUENCE</scope>
    <source>
        <strain evidence="3">Niue_2</strain>
        <tissue evidence="3">Leaf</tissue>
    </source>
</reference>
<gene>
    <name evidence="3" type="ORF">Taro_008932</name>
</gene>
<feature type="region of interest" description="Disordered" evidence="1">
    <location>
        <begin position="222"/>
        <end position="291"/>
    </location>
</feature>
<evidence type="ECO:0000313" key="4">
    <source>
        <dbReference type="Proteomes" id="UP000652761"/>
    </source>
</evidence>
<dbReference type="AlphaFoldDB" id="A0A843U4D7"/>
<protein>
    <recommendedName>
        <fullName evidence="2">DUF4283 domain-containing protein</fullName>
    </recommendedName>
</protein>
<dbReference type="OrthoDB" id="1302764at2759"/>
<comment type="caution">
    <text evidence="3">The sequence shown here is derived from an EMBL/GenBank/DDBJ whole genome shotgun (WGS) entry which is preliminary data.</text>
</comment>
<dbReference type="EMBL" id="NMUH01000303">
    <property type="protein sequence ID" value="MQL76524.1"/>
    <property type="molecule type" value="Genomic_DNA"/>
</dbReference>